<gene>
    <name evidence="11" type="ORF">Rsub_07330</name>
</gene>
<evidence type="ECO:0000313" key="12">
    <source>
        <dbReference type="Proteomes" id="UP000247498"/>
    </source>
</evidence>
<evidence type="ECO:0000256" key="9">
    <source>
        <dbReference type="SAM" id="MobiDB-lite"/>
    </source>
</evidence>
<dbReference type="InterPro" id="IPR044099">
    <property type="entry name" value="Dcp2_NUDIX"/>
</dbReference>
<dbReference type="GO" id="GO:0140933">
    <property type="term" value="F:5'-(N(7)-methylguanosine 5'-triphospho)-[mRNA] hydrolase activity"/>
    <property type="evidence" value="ECO:0007669"/>
    <property type="project" value="InterPro"/>
</dbReference>
<protein>
    <submittedName>
        <fullName evidence="11">mRNA-decapping enzyme subunit</fullName>
    </submittedName>
</protein>
<dbReference type="Gene3D" id="1.10.10.1050">
    <property type="entry name" value="Dcp2, box A domain"/>
    <property type="match status" value="1"/>
</dbReference>
<evidence type="ECO:0000313" key="11">
    <source>
        <dbReference type="EMBL" id="GBF94062.1"/>
    </source>
</evidence>
<dbReference type="OrthoDB" id="18996at2759"/>
<dbReference type="EMBL" id="BDRX01000047">
    <property type="protein sequence ID" value="GBF94062.1"/>
    <property type="molecule type" value="Genomic_DNA"/>
</dbReference>
<evidence type="ECO:0000256" key="2">
    <source>
        <dbReference type="ARBA" id="ARBA00004496"/>
    </source>
</evidence>
<dbReference type="InterPro" id="IPR007722">
    <property type="entry name" value="DCP2_BoxA"/>
</dbReference>
<dbReference type="GO" id="GO:0005737">
    <property type="term" value="C:cytoplasm"/>
    <property type="evidence" value="ECO:0007669"/>
    <property type="project" value="UniProtKB-SubCell"/>
</dbReference>
<dbReference type="FunCoup" id="A0A2V0P569">
    <property type="interactions" value="1666"/>
</dbReference>
<dbReference type="GO" id="GO:0003723">
    <property type="term" value="F:RNA binding"/>
    <property type="evidence" value="ECO:0007669"/>
    <property type="project" value="UniProtKB-KW"/>
</dbReference>
<proteinExistence type="inferred from homology"/>
<reference evidence="11 12" key="1">
    <citation type="journal article" date="2018" name="Sci. Rep.">
        <title>Raphidocelis subcapitata (=Pseudokirchneriella subcapitata) provides an insight into genome evolution and environmental adaptations in the Sphaeropleales.</title>
        <authorList>
            <person name="Suzuki S."/>
            <person name="Yamaguchi H."/>
            <person name="Nakajima N."/>
            <person name="Kawachi M."/>
        </authorList>
    </citation>
    <scope>NUCLEOTIDE SEQUENCE [LARGE SCALE GENOMIC DNA]</scope>
    <source>
        <strain evidence="11 12">NIES-35</strain>
    </source>
</reference>
<dbReference type="Proteomes" id="UP000247498">
    <property type="component" value="Unassembled WGS sequence"/>
</dbReference>
<feature type="region of interest" description="Disordered" evidence="9">
    <location>
        <begin position="242"/>
        <end position="283"/>
    </location>
</feature>
<keyword evidence="7" id="KW-0694">RNA-binding</keyword>
<keyword evidence="4" id="KW-0963">Cytoplasm</keyword>
<comment type="cofactor">
    <cofactor evidence="1">
        <name>Mn(2+)</name>
        <dbReference type="ChEBI" id="CHEBI:29035"/>
    </cofactor>
</comment>
<name>A0A2V0P569_9CHLO</name>
<sequence length="379" mass="41477">MAQPSKDIIEDITTRFILTAPSEQLEYFESLMFLVEQAWWYYEDNLRDGSALRSYNLRDFAELIFKNCPELRKHVGSLEDIMARFKEFKRNVPVMGAILLDGPLEHVLLVRGFKGASCWGFPRGKIMKDESDADCAAREVMEETGYDLEGALHEEDFIELVLEGKRNKLYIVAGLDPKSAQFAPKCKGEIGGYSWYRVADLPSSKEESNQQYLSADGSKIKFYAVWPFMKKLKSWIRKKNKEWDMPGSSQKGARPQAQQQQAQQQQQPQQQQQAQQPPAQLRGYDSNPVFSYSSYSGPLGPLLASAAAHAGGQSGAQTGGQNGSAGGARPPGGAAAAAAAVAAAAPSAAAAPPGEGAKGKPWVDFRLNMGPILACFNDA</sequence>
<keyword evidence="12" id="KW-1185">Reference proteome</keyword>
<evidence type="ECO:0000256" key="8">
    <source>
        <dbReference type="ARBA" id="ARBA00023211"/>
    </source>
</evidence>
<keyword evidence="5" id="KW-0479">Metal-binding</keyword>
<dbReference type="PROSITE" id="PS51462">
    <property type="entry name" value="NUDIX"/>
    <property type="match status" value="1"/>
</dbReference>
<dbReference type="STRING" id="307507.A0A2V0P569"/>
<dbReference type="SUPFAM" id="SSF55811">
    <property type="entry name" value="Nudix"/>
    <property type="match status" value="1"/>
</dbReference>
<dbReference type="GO" id="GO:0030145">
    <property type="term" value="F:manganese ion binding"/>
    <property type="evidence" value="ECO:0007669"/>
    <property type="project" value="InterPro"/>
</dbReference>
<dbReference type="PROSITE" id="PS00893">
    <property type="entry name" value="NUDIX_BOX"/>
    <property type="match status" value="1"/>
</dbReference>
<comment type="caution">
    <text evidence="11">The sequence shown here is derived from an EMBL/GenBank/DDBJ whole genome shotgun (WGS) entry which is preliminary data.</text>
</comment>
<evidence type="ECO:0000256" key="1">
    <source>
        <dbReference type="ARBA" id="ARBA00001936"/>
    </source>
</evidence>
<evidence type="ECO:0000256" key="7">
    <source>
        <dbReference type="ARBA" id="ARBA00022884"/>
    </source>
</evidence>
<evidence type="ECO:0000256" key="5">
    <source>
        <dbReference type="ARBA" id="ARBA00022723"/>
    </source>
</evidence>
<dbReference type="GO" id="GO:0000184">
    <property type="term" value="P:nuclear-transcribed mRNA catabolic process, nonsense-mediated decay"/>
    <property type="evidence" value="ECO:0007669"/>
    <property type="project" value="InterPro"/>
</dbReference>
<keyword evidence="8" id="KW-0464">Manganese</keyword>
<dbReference type="InterPro" id="IPR036189">
    <property type="entry name" value="DCP2_BoxA_sf"/>
</dbReference>
<dbReference type="PANTHER" id="PTHR23114">
    <property type="entry name" value="M7GPPPN-MRNA HYDROLASE"/>
    <property type="match status" value="1"/>
</dbReference>
<feature type="domain" description="Nudix hydrolase" evidence="10">
    <location>
        <begin position="90"/>
        <end position="220"/>
    </location>
</feature>
<feature type="region of interest" description="Disordered" evidence="9">
    <location>
        <begin position="311"/>
        <end position="335"/>
    </location>
</feature>
<dbReference type="Gene3D" id="3.90.79.10">
    <property type="entry name" value="Nucleoside Triphosphate Pyrophosphohydrolase"/>
    <property type="match status" value="1"/>
</dbReference>
<dbReference type="AlphaFoldDB" id="A0A2V0P569"/>
<comment type="subcellular location">
    <subcellularLocation>
        <location evidence="2">Cytoplasm</location>
    </subcellularLocation>
</comment>
<dbReference type="GO" id="GO:0000290">
    <property type="term" value="P:deadenylation-dependent decapping of nuclear-transcribed mRNA"/>
    <property type="evidence" value="ECO:0007669"/>
    <property type="project" value="InterPro"/>
</dbReference>
<dbReference type="Pfam" id="PF00293">
    <property type="entry name" value="NUDIX"/>
    <property type="match status" value="1"/>
</dbReference>
<feature type="compositionally biased region" description="Gly residues" evidence="9">
    <location>
        <begin position="312"/>
        <end position="330"/>
    </location>
</feature>
<evidence type="ECO:0000256" key="4">
    <source>
        <dbReference type="ARBA" id="ARBA00022490"/>
    </source>
</evidence>
<dbReference type="InterPro" id="IPR015797">
    <property type="entry name" value="NUDIX_hydrolase-like_dom_sf"/>
</dbReference>
<dbReference type="PANTHER" id="PTHR23114:SF17">
    <property type="entry name" value="M7GPPPN-MRNA HYDROLASE"/>
    <property type="match status" value="1"/>
</dbReference>
<dbReference type="InParanoid" id="A0A2V0P569"/>
<dbReference type="FunFam" id="3.90.79.10:FF:000003">
    <property type="entry name" value="M7GpppN-mRNA hydrolase isoform 2"/>
    <property type="match status" value="1"/>
</dbReference>
<dbReference type="SMART" id="SM01125">
    <property type="entry name" value="DCP2"/>
    <property type="match status" value="1"/>
</dbReference>
<accession>A0A2V0P569</accession>
<evidence type="ECO:0000256" key="6">
    <source>
        <dbReference type="ARBA" id="ARBA00022801"/>
    </source>
</evidence>
<dbReference type="SUPFAM" id="SSF140586">
    <property type="entry name" value="Dcp2 domain-like"/>
    <property type="match status" value="1"/>
</dbReference>
<organism evidence="11 12">
    <name type="scientific">Raphidocelis subcapitata</name>
    <dbReference type="NCBI Taxonomy" id="307507"/>
    <lineage>
        <taxon>Eukaryota</taxon>
        <taxon>Viridiplantae</taxon>
        <taxon>Chlorophyta</taxon>
        <taxon>core chlorophytes</taxon>
        <taxon>Chlorophyceae</taxon>
        <taxon>CS clade</taxon>
        <taxon>Sphaeropleales</taxon>
        <taxon>Selenastraceae</taxon>
        <taxon>Raphidocelis</taxon>
    </lineage>
</organism>
<dbReference type="Pfam" id="PF05026">
    <property type="entry name" value="DCP2"/>
    <property type="match status" value="1"/>
</dbReference>
<comment type="similarity">
    <text evidence="3">Belongs to the Nudix hydrolase family. DCP2 subfamily.</text>
</comment>
<evidence type="ECO:0000256" key="3">
    <source>
        <dbReference type="ARBA" id="ARBA00005279"/>
    </source>
</evidence>
<evidence type="ECO:0000259" key="10">
    <source>
        <dbReference type="PROSITE" id="PS51462"/>
    </source>
</evidence>
<keyword evidence="6" id="KW-0378">Hydrolase</keyword>
<feature type="compositionally biased region" description="Low complexity" evidence="9">
    <location>
        <begin position="255"/>
        <end position="280"/>
    </location>
</feature>
<dbReference type="InterPro" id="IPR020084">
    <property type="entry name" value="NUDIX_hydrolase_CS"/>
</dbReference>
<dbReference type="InterPro" id="IPR000086">
    <property type="entry name" value="NUDIX_hydrolase_dom"/>
</dbReference>
<dbReference type="CDD" id="cd03672">
    <property type="entry name" value="NUDIX_Dcp2p_Nudt20"/>
    <property type="match status" value="1"/>
</dbReference>